<feature type="domain" description="Ice-binding protein C-terminal" evidence="2">
    <location>
        <begin position="149"/>
        <end position="173"/>
    </location>
</feature>
<feature type="signal peptide" evidence="1">
    <location>
        <begin position="1"/>
        <end position="21"/>
    </location>
</feature>
<dbReference type="NCBIfam" id="NF038126">
    <property type="entry name" value="PEP_CTERM_FxDxF"/>
    <property type="match status" value="1"/>
</dbReference>
<organism evidence="3 4">
    <name type="scientific">Roseateles toxinivorans</name>
    <dbReference type="NCBI Taxonomy" id="270368"/>
    <lineage>
        <taxon>Bacteria</taxon>
        <taxon>Pseudomonadati</taxon>
        <taxon>Pseudomonadota</taxon>
        <taxon>Betaproteobacteria</taxon>
        <taxon>Burkholderiales</taxon>
        <taxon>Sphaerotilaceae</taxon>
        <taxon>Roseateles</taxon>
    </lineage>
</organism>
<comment type="caution">
    <text evidence="3">The sequence shown here is derived from an EMBL/GenBank/DDBJ whole genome shotgun (WGS) entry which is preliminary data.</text>
</comment>
<evidence type="ECO:0000313" key="3">
    <source>
        <dbReference type="EMBL" id="TDP71691.1"/>
    </source>
</evidence>
<evidence type="ECO:0000259" key="2">
    <source>
        <dbReference type="Pfam" id="PF07589"/>
    </source>
</evidence>
<reference evidence="3 4" key="1">
    <citation type="submission" date="2019-03" db="EMBL/GenBank/DDBJ databases">
        <title>Genomic Encyclopedia of Type Strains, Phase IV (KMG-IV): sequencing the most valuable type-strain genomes for metagenomic binning, comparative biology and taxonomic classification.</title>
        <authorList>
            <person name="Goeker M."/>
        </authorList>
    </citation>
    <scope>NUCLEOTIDE SEQUENCE [LARGE SCALE GENOMIC DNA]</scope>
    <source>
        <strain evidence="3 4">DSM 16998</strain>
    </source>
</reference>
<gene>
    <name evidence="3" type="ORF">DES47_103673</name>
</gene>
<keyword evidence="1" id="KW-0732">Signal</keyword>
<dbReference type="InParanoid" id="A0A4R6QPX2"/>
<proteinExistence type="predicted"/>
<feature type="chain" id="PRO_5020236832" evidence="1">
    <location>
        <begin position="22"/>
        <end position="176"/>
    </location>
</feature>
<dbReference type="Pfam" id="PF07589">
    <property type="entry name" value="PEP-CTERM"/>
    <property type="match status" value="1"/>
</dbReference>
<evidence type="ECO:0000256" key="1">
    <source>
        <dbReference type="SAM" id="SignalP"/>
    </source>
</evidence>
<accession>A0A4R6QPX2</accession>
<dbReference type="AlphaFoldDB" id="A0A4R6QPX2"/>
<name>A0A4R6QPX2_9BURK</name>
<dbReference type="EMBL" id="SNXS01000003">
    <property type="protein sequence ID" value="TDP71691.1"/>
    <property type="molecule type" value="Genomic_DNA"/>
</dbReference>
<protein>
    <submittedName>
        <fullName evidence="3">Putative secreted protein with PEP-CTERM sorting signal</fullName>
    </submittedName>
</protein>
<dbReference type="Proteomes" id="UP000295361">
    <property type="component" value="Unassembled WGS sequence"/>
</dbReference>
<keyword evidence="4" id="KW-1185">Reference proteome</keyword>
<sequence length="176" mass="18908">MKYAPILSALVLSATLTPAFAQNVNKAVNLTTSELASTEYKTNKTAFTDTYTFTVASASDLYLSLSELILATQKQIDWNDTEAFKLTGSFGSMIWGETDPQQQLSVEALNFTGVATLVLKGTATGTGKFVADVGTVYGQYQIQANAIAAIPEPETYALLLAGLGFVGYVARRRKQD</sequence>
<evidence type="ECO:0000313" key="4">
    <source>
        <dbReference type="Proteomes" id="UP000295361"/>
    </source>
</evidence>
<dbReference type="NCBIfam" id="TIGR02595">
    <property type="entry name" value="PEP_CTERM"/>
    <property type="match status" value="1"/>
</dbReference>
<dbReference type="InterPro" id="IPR013424">
    <property type="entry name" value="Ice-binding_C"/>
</dbReference>